<feature type="domain" description="Reverse transcriptase" evidence="3">
    <location>
        <begin position="136"/>
        <end position="278"/>
    </location>
</feature>
<dbReference type="InterPro" id="IPR043502">
    <property type="entry name" value="DNA/RNA_pol_sf"/>
</dbReference>
<sequence length="279" mass="31793">MFNKIAKSLGPVSGVDQSRLAPGDEEACFDYISSFMHRLKGFLYSHLGEQSTMELFQELMCTKHKDNETPQQFLYRAIGLKQKILLASKHADTDVRTYSSVHKPLFKEVKEYIQELLLRGWKVKSKSSYAAPVVCVRKKDGSLMLCIDYRLLNKKTVPEQHPLPKIQDLTDILGGNTWFSILDQGKAYHQGFVAEDSRHFTAFITPWGLYEWVHVPFGLSNAPAAFQRSLEEMLGPLRDECCIPYLDDVLCYAKTSHEHVEALCKVLQAPQCHGVKLRP</sequence>
<dbReference type="CDD" id="cd01647">
    <property type="entry name" value="RT_LTR"/>
    <property type="match status" value="1"/>
</dbReference>
<comment type="caution">
    <text evidence="4">The sequence shown here is derived from an EMBL/GenBank/DDBJ whole genome shotgun (WGS) entry which is preliminary data.</text>
</comment>
<proteinExistence type="inferred from homology"/>
<dbReference type="Proteomes" id="UP001274896">
    <property type="component" value="Unassembled WGS sequence"/>
</dbReference>
<dbReference type="EC" id="3.1.26.4" evidence="2"/>
<comment type="similarity">
    <text evidence="1">Belongs to the beta type-B retroviral polymerase family. HERV class-II K(HML-2) pol subfamily.</text>
</comment>
<dbReference type="PANTHER" id="PTHR24559:SF435">
    <property type="entry name" value="RIBONUCLEASE H"/>
    <property type="match status" value="1"/>
</dbReference>
<accession>A0AAE0Q3L7</accession>
<dbReference type="InterPro" id="IPR000477">
    <property type="entry name" value="RT_dom"/>
</dbReference>
<dbReference type="InterPro" id="IPR043128">
    <property type="entry name" value="Rev_trsase/Diguanyl_cyclase"/>
</dbReference>
<dbReference type="Pfam" id="PF00078">
    <property type="entry name" value="RVT_1"/>
    <property type="match status" value="1"/>
</dbReference>
<evidence type="ECO:0000313" key="5">
    <source>
        <dbReference type="Proteomes" id="UP001274896"/>
    </source>
</evidence>
<dbReference type="Gene3D" id="3.30.70.270">
    <property type="match status" value="1"/>
</dbReference>
<keyword evidence="5" id="KW-1185">Reference proteome</keyword>
<evidence type="ECO:0000313" key="4">
    <source>
        <dbReference type="EMBL" id="KAK3513116.1"/>
    </source>
</evidence>
<evidence type="ECO:0000259" key="3">
    <source>
        <dbReference type="Pfam" id="PF00078"/>
    </source>
</evidence>
<evidence type="ECO:0000256" key="1">
    <source>
        <dbReference type="ARBA" id="ARBA00010879"/>
    </source>
</evidence>
<dbReference type="EMBL" id="JAUCMX010000022">
    <property type="protein sequence ID" value="KAK3513116.1"/>
    <property type="molecule type" value="Genomic_DNA"/>
</dbReference>
<dbReference type="InterPro" id="IPR053134">
    <property type="entry name" value="RNA-dir_DNA_polymerase"/>
</dbReference>
<organism evidence="4 5">
    <name type="scientific">Hemibagrus guttatus</name>
    <dbReference type="NCBI Taxonomy" id="175788"/>
    <lineage>
        <taxon>Eukaryota</taxon>
        <taxon>Metazoa</taxon>
        <taxon>Chordata</taxon>
        <taxon>Craniata</taxon>
        <taxon>Vertebrata</taxon>
        <taxon>Euteleostomi</taxon>
        <taxon>Actinopterygii</taxon>
        <taxon>Neopterygii</taxon>
        <taxon>Teleostei</taxon>
        <taxon>Ostariophysi</taxon>
        <taxon>Siluriformes</taxon>
        <taxon>Bagridae</taxon>
        <taxon>Hemibagrus</taxon>
    </lineage>
</organism>
<reference evidence="4" key="1">
    <citation type="submission" date="2023-06" db="EMBL/GenBank/DDBJ databases">
        <title>Male Hemibagrus guttatus genome.</title>
        <authorList>
            <person name="Bian C."/>
        </authorList>
    </citation>
    <scope>NUCLEOTIDE SEQUENCE</scope>
    <source>
        <strain evidence="4">Male_cb2023</strain>
        <tissue evidence="4">Muscle</tissue>
    </source>
</reference>
<evidence type="ECO:0000256" key="2">
    <source>
        <dbReference type="ARBA" id="ARBA00012180"/>
    </source>
</evidence>
<gene>
    <name evidence="4" type="ORF">QTP70_001689</name>
</gene>
<dbReference type="GO" id="GO:0004523">
    <property type="term" value="F:RNA-DNA hybrid ribonuclease activity"/>
    <property type="evidence" value="ECO:0007669"/>
    <property type="project" value="UniProtKB-EC"/>
</dbReference>
<name>A0AAE0Q3L7_9TELE</name>
<protein>
    <recommendedName>
        <fullName evidence="2">ribonuclease H</fullName>
        <ecNumber evidence="2">3.1.26.4</ecNumber>
    </recommendedName>
</protein>
<dbReference type="AlphaFoldDB" id="A0AAE0Q3L7"/>
<dbReference type="Gene3D" id="3.10.10.10">
    <property type="entry name" value="HIV Type 1 Reverse Transcriptase, subunit A, domain 1"/>
    <property type="match status" value="1"/>
</dbReference>
<dbReference type="PANTHER" id="PTHR24559">
    <property type="entry name" value="TRANSPOSON TY3-I GAG-POL POLYPROTEIN"/>
    <property type="match status" value="1"/>
</dbReference>
<dbReference type="SUPFAM" id="SSF56672">
    <property type="entry name" value="DNA/RNA polymerases"/>
    <property type="match status" value="1"/>
</dbReference>